<sequence>MKKIKIYQVDAFADKLFSGNPAAVCILDRWINEGIMQAIAAENNLAETAFVVPKNSIYEIRWFTPAVEVDLCGHATLAAAFVLFECLGQKEPEVVFVSPRSGELRVFQKGKMLYLDFPTDTLTPYHGLDQIRSGIGIQPKEAYRGKTDYIAIVDSEEEVRTLKPNFQEIAKLPGRGLIVTAKGNDADFVSRFFAPQAGINEDPVTGSAHTSLIPIWWKKLGKTQLTAEQLSVRGGKLSCEYRNDRCLIGGEAKLYMIGEINIE</sequence>
<dbReference type="PANTHER" id="PTHR13774">
    <property type="entry name" value="PHENAZINE BIOSYNTHESIS PROTEIN"/>
    <property type="match status" value="1"/>
</dbReference>
<dbReference type="InterPro" id="IPR003719">
    <property type="entry name" value="Phenazine_PhzF-like"/>
</dbReference>
<evidence type="ECO:0000256" key="1">
    <source>
        <dbReference type="ARBA" id="ARBA00008270"/>
    </source>
</evidence>
<dbReference type="OrthoDB" id="9788221at2"/>
<evidence type="ECO:0000313" key="5">
    <source>
        <dbReference type="Proteomes" id="UP000294830"/>
    </source>
</evidence>
<dbReference type="Gene3D" id="3.10.310.10">
    <property type="entry name" value="Diaminopimelate Epimerase, Chain A, domain 1"/>
    <property type="match status" value="2"/>
</dbReference>
<dbReference type="PIRSF" id="PIRSF016184">
    <property type="entry name" value="PhzC_PhzF"/>
    <property type="match status" value="1"/>
</dbReference>
<evidence type="ECO:0000256" key="2">
    <source>
        <dbReference type="ARBA" id="ARBA00023235"/>
    </source>
</evidence>
<dbReference type="RefSeq" id="WP_131838912.1">
    <property type="nucleotide sequence ID" value="NZ_SLWB01000005.1"/>
</dbReference>
<comment type="similarity">
    <text evidence="1">Belongs to the PhzF family.</text>
</comment>
<name>A0A4R2EJL6_9BACT</name>
<dbReference type="SUPFAM" id="SSF54506">
    <property type="entry name" value="Diaminopimelate epimerase-like"/>
    <property type="match status" value="1"/>
</dbReference>
<dbReference type="NCBIfam" id="TIGR00654">
    <property type="entry name" value="PhzF_family"/>
    <property type="match status" value="1"/>
</dbReference>
<accession>A0A4R2EJL6</accession>
<feature type="active site" evidence="3">
    <location>
        <position position="47"/>
    </location>
</feature>
<dbReference type="Proteomes" id="UP000294830">
    <property type="component" value="Unassembled WGS sequence"/>
</dbReference>
<keyword evidence="2" id="KW-0413">Isomerase</keyword>
<reference evidence="4 5" key="1">
    <citation type="submission" date="2019-03" db="EMBL/GenBank/DDBJ databases">
        <title>Genomic Encyclopedia of Archaeal and Bacterial Type Strains, Phase II (KMG-II): from individual species to whole genera.</title>
        <authorList>
            <person name="Goeker M."/>
        </authorList>
    </citation>
    <scope>NUCLEOTIDE SEQUENCE [LARGE SCALE GENOMIC DNA]</scope>
    <source>
        <strain evidence="4 5">RL-C</strain>
    </source>
</reference>
<dbReference type="AlphaFoldDB" id="A0A4R2EJL6"/>
<keyword evidence="5" id="KW-1185">Reference proteome</keyword>
<evidence type="ECO:0000256" key="3">
    <source>
        <dbReference type="PIRSR" id="PIRSR016184-1"/>
    </source>
</evidence>
<comment type="caution">
    <text evidence="4">The sequence shown here is derived from an EMBL/GenBank/DDBJ whole genome shotgun (WGS) entry which is preliminary data.</text>
</comment>
<dbReference type="Pfam" id="PF02567">
    <property type="entry name" value="PhzC-PhzF"/>
    <property type="match status" value="1"/>
</dbReference>
<gene>
    <name evidence="4" type="ORF">CLV25_10595</name>
</gene>
<dbReference type="PANTHER" id="PTHR13774:SF17">
    <property type="entry name" value="PHENAZINE BIOSYNTHESIS-LIKE DOMAIN-CONTAINING PROTEIN"/>
    <property type="match status" value="1"/>
</dbReference>
<dbReference type="GO" id="GO:0005737">
    <property type="term" value="C:cytoplasm"/>
    <property type="evidence" value="ECO:0007669"/>
    <property type="project" value="TreeGrafter"/>
</dbReference>
<organism evidence="4 5">
    <name type="scientific">Acetobacteroides hydrogenigenes</name>
    <dbReference type="NCBI Taxonomy" id="979970"/>
    <lineage>
        <taxon>Bacteria</taxon>
        <taxon>Pseudomonadati</taxon>
        <taxon>Bacteroidota</taxon>
        <taxon>Bacteroidia</taxon>
        <taxon>Bacteroidales</taxon>
        <taxon>Rikenellaceae</taxon>
        <taxon>Acetobacteroides</taxon>
    </lineage>
</organism>
<protein>
    <submittedName>
        <fullName evidence="4">PhzF family phenazine biosynthesis protein</fullName>
    </submittedName>
</protein>
<dbReference type="GO" id="GO:0016853">
    <property type="term" value="F:isomerase activity"/>
    <property type="evidence" value="ECO:0007669"/>
    <property type="project" value="UniProtKB-KW"/>
</dbReference>
<dbReference type="EMBL" id="SLWB01000005">
    <property type="protein sequence ID" value="TCN68893.1"/>
    <property type="molecule type" value="Genomic_DNA"/>
</dbReference>
<proteinExistence type="inferred from homology"/>
<evidence type="ECO:0000313" key="4">
    <source>
        <dbReference type="EMBL" id="TCN68893.1"/>
    </source>
</evidence>